<evidence type="ECO:0000256" key="1">
    <source>
        <dbReference type="ARBA" id="ARBA00010554"/>
    </source>
</evidence>
<dbReference type="Pfam" id="PF02641">
    <property type="entry name" value="DUF190"/>
    <property type="match status" value="1"/>
</dbReference>
<organism evidence="2 3">
    <name type="scientific">Mangrovibacterium diazotrophicum</name>
    <dbReference type="NCBI Taxonomy" id="1261403"/>
    <lineage>
        <taxon>Bacteria</taxon>
        <taxon>Pseudomonadati</taxon>
        <taxon>Bacteroidota</taxon>
        <taxon>Bacteroidia</taxon>
        <taxon>Marinilabiliales</taxon>
        <taxon>Prolixibacteraceae</taxon>
        <taxon>Mangrovibacterium</taxon>
    </lineage>
</organism>
<comment type="similarity">
    <text evidence="1">Belongs to the UPF0166 family.</text>
</comment>
<gene>
    <name evidence="2" type="ORF">BC643_3880</name>
</gene>
<dbReference type="EMBL" id="RAPN01000003">
    <property type="protein sequence ID" value="RKD87872.1"/>
    <property type="molecule type" value="Genomic_DNA"/>
</dbReference>
<comment type="caution">
    <text evidence="2">The sequence shown here is derived from an EMBL/GenBank/DDBJ whole genome shotgun (WGS) entry which is preliminary data.</text>
</comment>
<accession>A0A419VXB2</accession>
<dbReference type="RefSeq" id="WP_120274890.1">
    <property type="nucleotide sequence ID" value="NZ_RAPN01000003.1"/>
</dbReference>
<dbReference type="SUPFAM" id="SSF54913">
    <property type="entry name" value="GlnB-like"/>
    <property type="match status" value="1"/>
</dbReference>
<evidence type="ECO:0000313" key="3">
    <source>
        <dbReference type="Proteomes" id="UP000283387"/>
    </source>
</evidence>
<reference evidence="2 3" key="1">
    <citation type="submission" date="2018-09" db="EMBL/GenBank/DDBJ databases">
        <title>Genomic Encyclopedia of Archaeal and Bacterial Type Strains, Phase II (KMG-II): from individual species to whole genera.</title>
        <authorList>
            <person name="Goeker M."/>
        </authorList>
    </citation>
    <scope>NUCLEOTIDE SEQUENCE [LARGE SCALE GENOMIC DNA]</scope>
    <source>
        <strain evidence="2 3">DSM 27148</strain>
    </source>
</reference>
<protein>
    <submittedName>
        <fullName evidence="2">Uncharacterized protein</fullName>
    </submittedName>
</protein>
<dbReference type="Proteomes" id="UP000283387">
    <property type="component" value="Unassembled WGS sequence"/>
</dbReference>
<dbReference type="Gene3D" id="3.30.70.120">
    <property type="match status" value="1"/>
</dbReference>
<evidence type="ECO:0000313" key="2">
    <source>
        <dbReference type="EMBL" id="RKD87872.1"/>
    </source>
</evidence>
<proteinExistence type="inferred from homology"/>
<dbReference type="PANTHER" id="PTHR35983">
    <property type="entry name" value="UPF0166 PROTEIN TM_0021"/>
    <property type="match status" value="1"/>
</dbReference>
<dbReference type="InterPro" id="IPR011322">
    <property type="entry name" value="N-reg_PII-like_a/b"/>
</dbReference>
<dbReference type="InterPro" id="IPR015867">
    <property type="entry name" value="N-reg_PII/ATP_PRibTrfase_C"/>
</dbReference>
<dbReference type="OrthoDB" id="9795599at2"/>
<dbReference type="PANTHER" id="PTHR35983:SF1">
    <property type="entry name" value="UPF0166 PROTEIN TM_0021"/>
    <property type="match status" value="1"/>
</dbReference>
<dbReference type="AlphaFoldDB" id="A0A419VXB2"/>
<dbReference type="InterPro" id="IPR003793">
    <property type="entry name" value="UPF0166"/>
</dbReference>
<sequence length="121" mass="13452">MKGNTSLLKIYISASDMIGKNLLYEEIVREARDFGLGGATVFRGILSFGASHSVHSVKMVFPTNQVPVAIEVVDEESKIEAFAAKVKTLLDKSEKGALVTIQHLEVLEYRRGKKYNEFANF</sequence>
<name>A0A419VXB2_9BACT</name>
<keyword evidence="3" id="KW-1185">Reference proteome</keyword>